<organism evidence="2 3">
    <name type="scientific">Kribbella antiqua</name>
    <dbReference type="NCBI Taxonomy" id="2512217"/>
    <lineage>
        <taxon>Bacteria</taxon>
        <taxon>Bacillati</taxon>
        <taxon>Actinomycetota</taxon>
        <taxon>Actinomycetes</taxon>
        <taxon>Propionibacteriales</taxon>
        <taxon>Kribbellaceae</taxon>
        <taxon>Kribbella</taxon>
    </lineage>
</organism>
<keyword evidence="1" id="KW-1133">Transmembrane helix</keyword>
<dbReference type="RefSeq" id="WP_132156720.1">
    <property type="nucleotide sequence ID" value="NZ_SLWR01000017.1"/>
</dbReference>
<protein>
    <submittedName>
        <fullName evidence="2">Uncharacterized protein</fullName>
    </submittedName>
</protein>
<evidence type="ECO:0000256" key="1">
    <source>
        <dbReference type="SAM" id="Phobius"/>
    </source>
</evidence>
<gene>
    <name evidence="2" type="ORF">EV646_11778</name>
</gene>
<dbReference type="OrthoDB" id="3826091at2"/>
<evidence type="ECO:0000313" key="3">
    <source>
        <dbReference type="Proteomes" id="UP000295573"/>
    </source>
</evidence>
<evidence type="ECO:0000313" key="2">
    <source>
        <dbReference type="EMBL" id="TCO40537.1"/>
    </source>
</evidence>
<keyword evidence="3" id="KW-1185">Reference proteome</keyword>
<keyword evidence="1" id="KW-0472">Membrane</keyword>
<comment type="caution">
    <text evidence="2">The sequence shown here is derived from an EMBL/GenBank/DDBJ whole genome shotgun (WGS) entry which is preliminary data.</text>
</comment>
<keyword evidence="1" id="KW-0812">Transmembrane</keyword>
<dbReference type="EMBL" id="SLWR01000017">
    <property type="protein sequence ID" value="TCO40537.1"/>
    <property type="molecule type" value="Genomic_DNA"/>
</dbReference>
<proteinExistence type="predicted"/>
<accession>A0A4R2I8S4</accession>
<dbReference type="Proteomes" id="UP000295573">
    <property type="component" value="Unassembled WGS sequence"/>
</dbReference>
<feature type="transmembrane region" description="Helical" evidence="1">
    <location>
        <begin position="127"/>
        <end position="151"/>
    </location>
</feature>
<sequence>MTKWLWGAVGAFVVAFGVSGFFIVRLLGVIPGAPARVDRGPVQLDGVGLTIFSTTRNAGQTCTAKDASGAEIALKEPSRSEKWDRGSAVYYVVAHSVHKVPAQTVEVSCTNQDVKYFVGRRHTAEVFAVPALSAVASFTFFVAVGALLIVVDQRHRRRATRPVQ</sequence>
<reference evidence="2 3" key="1">
    <citation type="journal article" date="2015" name="Stand. Genomic Sci.">
        <title>Genomic Encyclopedia of Bacterial and Archaeal Type Strains, Phase III: the genomes of soil and plant-associated and newly described type strains.</title>
        <authorList>
            <person name="Whitman W.B."/>
            <person name="Woyke T."/>
            <person name="Klenk H.P."/>
            <person name="Zhou Y."/>
            <person name="Lilburn T.G."/>
            <person name="Beck B.J."/>
            <person name="De Vos P."/>
            <person name="Vandamme P."/>
            <person name="Eisen J.A."/>
            <person name="Garrity G."/>
            <person name="Hugenholtz P."/>
            <person name="Kyrpides N.C."/>
        </authorList>
    </citation>
    <scope>NUCLEOTIDE SEQUENCE [LARGE SCALE GENOMIC DNA]</scope>
    <source>
        <strain evidence="2 3">VKM Ac-2541</strain>
    </source>
</reference>
<dbReference type="AlphaFoldDB" id="A0A4R2I8S4"/>
<name>A0A4R2I8S4_9ACTN</name>